<evidence type="ECO:0000256" key="3">
    <source>
        <dbReference type="ARBA" id="ARBA00023242"/>
    </source>
</evidence>
<feature type="region of interest" description="Disordered" evidence="4">
    <location>
        <begin position="102"/>
        <end position="242"/>
    </location>
</feature>
<reference evidence="7 8" key="1">
    <citation type="submission" date="2024-11" db="EMBL/GenBank/DDBJ databases">
        <title>A near-complete genome assembly of Cinchona calisaya.</title>
        <authorList>
            <person name="Lian D.C."/>
            <person name="Zhao X.W."/>
            <person name="Wei L."/>
        </authorList>
    </citation>
    <scope>NUCLEOTIDE SEQUENCE [LARGE SCALE GENOMIC DNA]</scope>
    <source>
        <tissue evidence="7">Nenye</tissue>
    </source>
</reference>
<feature type="compositionally biased region" description="Basic and acidic residues" evidence="4">
    <location>
        <begin position="344"/>
        <end position="355"/>
    </location>
</feature>
<feature type="compositionally biased region" description="Basic and acidic residues" evidence="4">
    <location>
        <begin position="268"/>
        <end position="285"/>
    </location>
</feature>
<evidence type="ECO:0000259" key="6">
    <source>
        <dbReference type="Pfam" id="PF15459"/>
    </source>
</evidence>
<comment type="caution">
    <text evidence="7">The sequence shown here is derived from an EMBL/GenBank/DDBJ whole genome shotgun (WGS) entry which is preliminary data.</text>
</comment>
<dbReference type="InterPro" id="IPR029190">
    <property type="entry name" value="Rrp14/SURF6_C"/>
</dbReference>
<feature type="region of interest" description="Disordered" evidence="4">
    <location>
        <begin position="268"/>
        <end position="355"/>
    </location>
</feature>
<comment type="similarity">
    <text evidence="2">Belongs to the SURF6 family.</text>
</comment>
<name>A0ABD2Z073_9GENT</name>
<evidence type="ECO:0000256" key="2">
    <source>
        <dbReference type="ARBA" id="ARBA00005904"/>
    </source>
</evidence>
<dbReference type="Pfam" id="PF04935">
    <property type="entry name" value="SURF6"/>
    <property type="match status" value="1"/>
</dbReference>
<dbReference type="GO" id="GO:0005634">
    <property type="term" value="C:nucleus"/>
    <property type="evidence" value="ECO:0007669"/>
    <property type="project" value="UniProtKB-SubCell"/>
</dbReference>
<dbReference type="InterPro" id="IPR007019">
    <property type="entry name" value="SURF6"/>
</dbReference>
<feature type="compositionally biased region" description="Basic and acidic residues" evidence="4">
    <location>
        <begin position="211"/>
        <end position="225"/>
    </location>
</feature>
<dbReference type="EMBL" id="JBJUIK010000011">
    <property type="protein sequence ID" value="KAL3512539.1"/>
    <property type="molecule type" value="Genomic_DNA"/>
</dbReference>
<protein>
    <recommendedName>
        <fullName evidence="9">Surfeit locus protein 6</fullName>
    </recommendedName>
</protein>
<dbReference type="PANTHER" id="PTHR14369">
    <property type="entry name" value="SURFEIT LOCUS PROTEIN 6"/>
    <property type="match status" value="1"/>
</dbReference>
<evidence type="ECO:0000256" key="4">
    <source>
        <dbReference type="SAM" id="MobiDB-lite"/>
    </source>
</evidence>
<organism evidence="7 8">
    <name type="scientific">Cinchona calisaya</name>
    <dbReference type="NCBI Taxonomy" id="153742"/>
    <lineage>
        <taxon>Eukaryota</taxon>
        <taxon>Viridiplantae</taxon>
        <taxon>Streptophyta</taxon>
        <taxon>Embryophyta</taxon>
        <taxon>Tracheophyta</taxon>
        <taxon>Spermatophyta</taxon>
        <taxon>Magnoliopsida</taxon>
        <taxon>eudicotyledons</taxon>
        <taxon>Gunneridae</taxon>
        <taxon>Pentapetalae</taxon>
        <taxon>asterids</taxon>
        <taxon>lamiids</taxon>
        <taxon>Gentianales</taxon>
        <taxon>Rubiaceae</taxon>
        <taxon>Cinchonoideae</taxon>
        <taxon>Cinchoneae</taxon>
        <taxon>Cinchona</taxon>
    </lineage>
</organism>
<dbReference type="Pfam" id="PF15459">
    <property type="entry name" value="RRP14"/>
    <property type="match status" value="1"/>
</dbReference>
<dbReference type="InterPro" id="IPR029188">
    <property type="entry name" value="Rrp14_N"/>
</dbReference>
<evidence type="ECO:0008006" key="9">
    <source>
        <dbReference type="Google" id="ProtNLM"/>
    </source>
</evidence>
<dbReference type="PANTHER" id="PTHR14369:SF0">
    <property type="entry name" value="SURFEIT LOCUS PROTEIN 6"/>
    <property type="match status" value="1"/>
</dbReference>
<feature type="domain" description="Ribosomal RNA-processing protein 14 N-terminal" evidence="6">
    <location>
        <begin position="26"/>
        <end position="85"/>
    </location>
</feature>
<comment type="subcellular location">
    <subcellularLocation>
        <location evidence="1">Nucleus</location>
    </subcellularLocation>
</comment>
<evidence type="ECO:0000313" key="7">
    <source>
        <dbReference type="EMBL" id="KAL3512539.1"/>
    </source>
</evidence>
<proteinExistence type="inferred from homology"/>
<feature type="domain" description="Ribosomal RNA-processing protein 14/surfeit locus protein 6 C-terminal" evidence="5">
    <location>
        <begin position="152"/>
        <end position="331"/>
    </location>
</feature>
<accession>A0ABD2Z073</accession>
<feature type="compositionally biased region" description="Basic residues" evidence="4">
    <location>
        <begin position="325"/>
        <end position="340"/>
    </location>
</feature>
<sequence>MKKKQKTTPLSGTPTTTSTADLRALIHSHSVFFDKLIEVIPARFYLPPNDDVSYFHGLSKSAKAYFKRQSKQNLKLARRNRHDPEKIPHSSTLDLLKQSLESNARSEITESPPEADDGDFPVSRPIDLEENDGREGNVGEKDQKMVTYEELREKLRKKIESLRGNRGEGNRNVRKDSGSNREKKRKRGGEGGGSSGKDANSRENEGEEVIEYGKVKIGDDETEGKRRNKKRKMSKVKELDRAKRLEEVKRENLRVAEKEWWRTAENRAKGVKVHDDPKLLKESMKKEKKRKEKNAEKWKERIEGQEKAKVGRQQKRKENIEGRIRDKKTRKIAKREKKLMRPGFEGRKDEYITQD</sequence>
<keyword evidence="8" id="KW-1185">Reference proteome</keyword>
<feature type="compositionally biased region" description="Basic and acidic residues" evidence="4">
    <location>
        <begin position="293"/>
        <end position="309"/>
    </location>
</feature>
<gene>
    <name evidence="7" type="ORF">ACH5RR_025256</name>
</gene>
<evidence type="ECO:0000313" key="8">
    <source>
        <dbReference type="Proteomes" id="UP001630127"/>
    </source>
</evidence>
<keyword evidence="3" id="KW-0539">Nucleus</keyword>
<evidence type="ECO:0000256" key="1">
    <source>
        <dbReference type="ARBA" id="ARBA00004123"/>
    </source>
</evidence>
<dbReference type="Proteomes" id="UP001630127">
    <property type="component" value="Unassembled WGS sequence"/>
</dbReference>
<feature type="compositionally biased region" description="Basic and acidic residues" evidence="4">
    <location>
        <begin position="131"/>
        <end position="181"/>
    </location>
</feature>
<dbReference type="AlphaFoldDB" id="A0ABD2Z073"/>
<evidence type="ECO:0000259" key="5">
    <source>
        <dbReference type="Pfam" id="PF04935"/>
    </source>
</evidence>